<evidence type="ECO:0000313" key="6">
    <source>
        <dbReference type="EMBL" id="CAD2220955.1"/>
    </source>
</evidence>
<dbReference type="InterPro" id="IPR001279">
    <property type="entry name" value="Metallo-B-lactamas"/>
</dbReference>
<dbReference type="EMBL" id="LR877163">
    <property type="protein sequence ID" value="CAD2220955.1"/>
    <property type="molecule type" value="Genomic_DNA"/>
</dbReference>
<proteinExistence type="inferred from homology"/>
<dbReference type="VEuPathDB" id="TriTrypDB:ADEAN_000847900"/>
<dbReference type="Pfam" id="PF00753">
    <property type="entry name" value="Lactamase_B"/>
    <property type="match status" value="1"/>
</dbReference>
<evidence type="ECO:0000256" key="1">
    <source>
        <dbReference type="ARBA" id="ARBA00006759"/>
    </source>
</evidence>
<organism evidence="6 7">
    <name type="scientific">Angomonas deanei</name>
    <dbReference type="NCBI Taxonomy" id="59799"/>
    <lineage>
        <taxon>Eukaryota</taxon>
        <taxon>Discoba</taxon>
        <taxon>Euglenozoa</taxon>
        <taxon>Kinetoplastea</taxon>
        <taxon>Metakinetoplastina</taxon>
        <taxon>Trypanosomatida</taxon>
        <taxon>Trypanosomatidae</taxon>
        <taxon>Strigomonadinae</taxon>
        <taxon>Angomonas</taxon>
    </lineage>
</organism>
<dbReference type="SUPFAM" id="SSF56281">
    <property type="entry name" value="Metallo-hydrolase/oxidoreductase"/>
    <property type="match status" value="1"/>
</dbReference>
<dbReference type="Gene3D" id="3.60.15.10">
    <property type="entry name" value="Ribonuclease Z/Hydroxyacylglutathione hydrolase-like"/>
    <property type="match status" value="1"/>
</dbReference>
<keyword evidence="3" id="KW-0378">Hydrolase</keyword>
<dbReference type="CDD" id="cd07722">
    <property type="entry name" value="LACTB2-like_MBL-fold"/>
    <property type="match status" value="1"/>
</dbReference>
<sequence length="316" mass="35648">MEMSKPYPPIIKQTPLVWRVMGLNPGPMTLYGSNTYLVGSGKSRALIDSGEGMPHYKAMVQTALRDIEKEFGEPVSISHLFLTHWHPDHVGGVPAIRELFPQVEIYKKPSQYNPVEVDSIAKEPPEIFKVEGATMKVIPCPGHTDDHLCLFLEEEKAMFTGDTVLGEGSSTFSCYREYMASLHLLKSYKPIGLYPAHGRVLLSGAEERIEEMIQHRQKREAQIVDTLSKRDGDMNILQLVRTIYSDTPQELWGAAGLNVFHHLKKLIHEKVIQVVSRPDMELDILSDANDYTLLGEGVKTDASVMEKIFNEFKVKK</sequence>
<dbReference type="Pfam" id="PF17778">
    <property type="entry name" value="WHD_BLACT"/>
    <property type="match status" value="1"/>
</dbReference>
<evidence type="ECO:0000256" key="4">
    <source>
        <dbReference type="ARBA" id="ARBA00022833"/>
    </source>
</evidence>
<dbReference type="FunFam" id="3.60.15.10:FF:000041">
    <property type="entry name" value="Metallo-beta-lactamase domain protein"/>
    <property type="match status" value="1"/>
</dbReference>
<dbReference type="PANTHER" id="PTHR23131:SF0">
    <property type="entry name" value="ENDORIBONUCLEASE LACTB2"/>
    <property type="match status" value="1"/>
</dbReference>
<feature type="domain" description="Metallo-beta-lactamase" evidence="5">
    <location>
        <begin position="32"/>
        <end position="197"/>
    </location>
</feature>
<dbReference type="GO" id="GO:0016787">
    <property type="term" value="F:hydrolase activity"/>
    <property type="evidence" value="ECO:0007669"/>
    <property type="project" value="UniProtKB-KW"/>
</dbReference>
<dbReference type="PANTHER" id="PTHR23131">
    <property type="entry name" value="ENDORIBONUCLEASE LACTB2"/>
    <property type="match status" value="1"/>
</dbReference>
<evidence type="ECO:0000256" key="3">
    <source>
        <dbReference type="ARBA" id="ARBA00022801"/>
    </source>
</evidence>
<accession>A0A7G2CNC9</accession>
<reference evidence="6 7" key="1">
    <citation type="submission" date="2020-08" db="EMBL/GenBank/DDBJ databases">
        <authorList>
            <person name="Newling K."/>
            <person name="Davey J."/>
            <person name="Forrester S."/>
        </authorList>
    </citation>
    <scope>NUCLEOTIDE SEQUENCE [LARGE SCALE GENOMIC DNA]</scope>
    <source>
        <strain evidence="7">Crithidia deanei Carvalho (ATCC PRA-265)</strain>
    </source>
</reference>
<keyword evidence="2" id="KW-0479">Metal-binding</keyword>
<protein>
    <submittedName>
        <fullName evidence="6">Metallo-beta-lactamase superfamily/Beta-lactamase associated winged helix domain containing protein, putative</fullName>
    </submittedName>
</protein>
<evidence type="ECO:0000313" key="7">
    <source>
        <dbReference type="Proteomes" id="UP000515908"/>
    </source>
</evidence>
<dbReference type="SMART" id="SM00849">
    <property type="entry name" value="Lactamase_B"/>
    <property type="match status" value="1"/>
</dbReference>
<evidence type="ECO:0000256" key="2">
    <source>
        <dbReference type="ARBA" id="ARBA00022723"/>
    </source>
</evidence>
<comment type="similarity">
    <text evidence="1">Belongs to the metallo-beta-lactamase superfamily. Glyoxalase II family.</text>
</comment>
<gene>
    <name evidence="6" type="ORF">ADEAN_000847900</name>
</gene>
<dbReference type="GO" id="GO:0046872">
    <property type="term" value="F:metal ion binding"/>
    <property type="evidence" value="ECO:0007669"/>
    <property type="project" value="UniProtKB-KW"/>
</dbReference>
<dbReference type="InterPro" id="IPR047921">
    <property type="entry name" value="LACTB2-like_MBL-fold"/>
</dbReference>
<name>A0A7G2CNC9_9TRYP</name>
<dbReference type="InterPro" id="IPR036388">
    <property type="entry name" value="WH-like_DNA-bd_sf"/>
</dbReference>
<dbReference type="InterPro" id="IPR036866">
    <property type="entry name" value="RibonucZ/Hydroxyglut_hydro"/>
</dbReference>
<keyword evidence="4" id="KW-0862">Zinc</keyword>
<keyword evidence="7" id="KW-1185">Reference proteome</keyword>
<evidence type="ECO:0000259" key="5">
    <source>
        <dbReference type="SMART" id="SM00849"/>
    </source>
</evidence>
<dbReference type="Proteomes" id="UP000515908">
    <property type="component" value="Chromosome 19"/>
</dbReference>
<dbReference type="Gene3D" id="1.10.10.10">
    <property type="entry name" value="Winged helix-like DNA-binding domain superfamily/Winged helix DNA-binding domain"/>
    <property type="match status" value="1"/>
</dbReference>
<dbReference type="InterPro" id="IPR041516">
    <property type="entry name" value="LACTB2_WH"/>
</dbReference>
<dbReference type="AlphaFoldDB" id="A0A7G2CNC9"/>
<dbReference type="InterPro" id="IPR050662">
    <property type="entry name" value="Sec-metab_biosynth-thioest"/>
</dbReference>